<reference evidence="2 3" key="1">
    <citation type="submission" date="2014-12" db="EMBL/GenBank/DDBJ databases">
        <title>Draft genome sequence of Cohnella kolymensis strain B-2846.</title>
        <authorList>
            <person name="Karlyshev A.V."/>
            <person name="Kudryashova E.B."/>
        </authorList>
    </citation>
    <scope>NUCLEOTIDE SEQUENCE [LARGE SCALE GENOMIC DNA]</scope>
    <source>
        <strain evidence="2 3">VKM B-2846</strain>
    </source>
</reference>
<accession>A0ABR5A7J5</accession>
<dbReference type="RefSeq" id="WP_041060926.1">
    <property type="nucleotide sequence ID" value="NZ_JXAL01000005.1"/>
</dbReference>
<dbReference type="SUPFAM" id="SSF69572">
    <property type="entry name" value="Activating enzymes of the ubiquitin-like proteins"/>
    <property type="match status" value="1"/>
</dbReference>
<dbReference type="Proteomes" id="UP000054526">
    <property type="component" value="Unassembled WGS sequence"/>
</dbReference>
<dbReference type="InterPro" id="IPR035985">
    <property type="entry name" value="Ubiquitin-activating_enz"/>
</dbReference>
<evidence type="ECO:0000259" key="1">
    <source>
        <dbReference type="Pfam" id="PF00899"/>
    </source>
</evidence>
<evidence type="ECO:0000313" key="3">
    <source>
        <dbReference type="Proteomes" id="UP000054526"/>
    </source>
</evidence>
<dbReference type="PANTHER" id="PTHR10953:SF102">
    <property type="entry name" value="ADENYLYLTRANSFERASE AND SULFURTRANSFERASE MOCS3"/>
    <property type="match status" value="1"/>
</dbReference>
<dbReference type="EMBL" id="JXAL01000005">
    <property type="protein sequence ID" value="KIL36773.1"/>
    <property type="molecule type" value="Genomic_DNA"/>
</dbReference>
<proteinExistence type="predicted"/>
<dbReference type="CDD" id="cd00757">
    <property type="entry name" value="ThiF_MoeB_HesA_family"/>
    <property type="match status" value="1"/>
</dbReference>
<dbReference type="Gene3D" id="3.40.50.720">
    <property type="entry name" value="NAD(P)-binding Rossmann-like Domain"/>
    <property type="match status" value="1"/>
</dbReference>
<dbReference type="Pfam" id="PF00899">
    <property type="entry name" value="ThiF"/>
    <property type="match status" value="1"/>
</dbReference>
<comment type="caution">
    <text evidence="2">The sequence shown here is derived from an EMBL/GenBank/DDBJ whole genome shotgun (WGS) entry which is preliminary data.</text>
</comment>
<dbReference type="InterPro" id="IPR000594">
    <property type="entry name" value="ThiF_NAD_FAD-bd"/>
</dbReference>
<feature type="domain" description="THIF-type NAD/FAD binding fold" evidence="1">
    <location>
        <begin position="10"/>
        <end position="249"/>
    </location>
</feature>
<protein>
    <submittedName>
        <fullName evidence="2">Thiamine biosynthesis protein ThiF</fullName>
    </submittedName>
</protein>
<keyword evidence="3" id="KW-1185">Reference proteome</keyword>
<name>A0ABR5A7J5_9BACL</name>
<organism evidence="2 3">
    <name type="scientific">Cohnella kolymensis</name>
    <dbReference type="NCBI Taxonomy" id="1590652"/>
    <lineage>
        <taxon>Bacteria</taxon>
        <taxon>Bacillati</taxon>
        <taxon>Bacillota</taxon>
        <taxon>Bacilli</taxon>
        <taxon>Bacillales</taxon>
        <taxon>Paenibacillaceae</taxon>
        <taxon>Cohnella</taxon>
    </lineage>
</organism>
<gene>
    <name evidence="2" type="ORF">SD71_05850</name>
</gene>
<evidence type="ECO:0000313" key="2">
    <source>
        <dbReference type="EMBL" id="KIL36773.1"/>
    </source>
</evidence>
<sequence length="347" mass="37201">MSSSRSDIRYARQIRYPAIGRSGQNRLMQAHAAIVGLGALGCVIANHLARAGVGKLTLIDRDIVDHSNLQRQLLFDEADAEAGAPKAAAAAKRLASVNGDIELLPYIADLSSYNAESLLSGADIVLDGSDNFNARYLMNEFSVKHGIPWIYGGAVASSGMSMTIRPGVTPCFACMFPDAPPGGAVDTCETAGVLAPIVDTVGSVQSMEAIKLLTGSEQALHGSLLQIDLWTNQWHSIGIASAKKPDCPVCARREFDLLEGRREETLTASLCGRNTVQVSPSQTQVLDLSLIAGRWDSLGKVEINAYLLRLHRTDGLTFVLFPDGRALVMGTDDSVTARRIYTELMGE</sequence>
<dbReference type="PANTHER" id="PTHR10953">
    <property type="entry name" value="UBIQUITIN-ACTIVATING ENZYME E1"/>
    <property type="match status" value="1"/>
</dbReference>
<dbReference type="InterPro" id="IPR045886">
    <property type="entry name" value="ThiF/MoeB/HesA"/>
</dbReference>